<dbReference type="EMBL" id="CAJJDN010000021">
    <property type="protein sequence ID" value="CAD8066239.1"/>
    <property type="molecule type" value="Genomic_DNA"/>
</dbReference>
<sequence>MKKTFTFGDLSTSIQSGISNRQIQGCISSTQIRSASLRKAISRLKQENRVSIMGISSISNTKIPKNQSYFEIKLEQKHNRIWNPQQEPHTNVNQLDQKKETIRRISQLQQYCKSQTALEIAAQKYSVKRSFRGVPDQSTMPTMIDKLNRDIINKKSKIVQDVVRDELKKRIPKKQKEINYELDSMFKNYKQFSQLCLNENTSIAKEKTYNGYLKVYNSGKNDRIFLDQINQKKKSLSDESEEYQAFLGELDEATIQRDVYNNNIRNPFLDDKVTVMQMKKDGFLKRRVTQS</sequence>
<proteinExistence type="predicted"/>
<keyword evidence="2" id="KW-1185">Reference proteome</keyword>
<evidence type="ECO:0000313" key="2">
    <source>
        <dbReference type="Proteomes" id="UP000692954"/>
    </source>
</evidence>
<comment type="caution">
    <text evidence="1">The sequence shown here is derived from an EMBL/GenBank/DDBJ whole genome shotgun (WGS) entry which is preliminary data.</text>
</comment>
<reference evidence="1" key="1">
    <citation type="submission" date="2021-01" db="EMBL/GenBank/DDBJ databases">
        <authorList>
            <consortium name="Genoscope - CEA"/>
            <person name="William W."/>
        </authorList>
    </citation>
    <scope>NUCLEOTIDE SEQUENCE</scope>
</reference>
<organism evidence="1 2">
    <name type="scientific">Paramecium sonneborni</name>
    <dbReference type="NCBI Taxonomy" id="65129"/>
    <lineage>
        <taxon>Eukaryota</taxon>
        <taxon>Sar</taxon>
        <taxon>Alveolata</taxon>
        <taxon>Ciliophora</taxon>
        <taxon>Intramacronucleata</taxon>
        <taxon>Oligohymenophorea</taxon>
        <taxon>Peniculida</taxon>
        <taxon>Parameciidae</taxon>
        <taxon>Paramecium</taxon>
    </lineage>
</organism>
<gene>
    <name evidence="1" type="ORF">PSON_ATCC_30995.1.T0210222</name>
</gene>
<accession>A0A8S1LH69</accession>
<name>A0A8S1LH69_9CILI</name>
<evidence type="ECO:0000313" key="1">
    <source>
        <dbReference type="EMBL" id="CAD8066239.1"/>
    </source>
</evidence>
<dbReference type="AlphaFoldDB" id="A0A8S1LH69"/>
<dbReference type="Proteomes" id="UP000692954">
    <property type="component" value="Unassembled WGS sequence"/>
</dbReference>
<dbReference type="OrthoDB" id="291770at2759"/>
<protein>
    <submittedName>
        <fullName evidence="1">Uncharacterized protein</fullName>
    </submittedName>
</protein>